<dbReference type="EMBL" id="JAJBZG010000001">
    <property type="protein sequence ID" value="MCB7480184.1"/>
    <property type="molecule type" value="Genomic_DNA"/>
</dbReference>
<reference evidence="2" key="1">
    <citation type="submission" date="2021-10" db="EMBL/GenBank/DDBJ databases">
        <title>Gramella sp. ASW11-100T, isolated from marine sediment.</title>
        <authorList>
            <person name="Xia C."/>
        </authorList>
    </citation>
    <scope>NUCLEOTIDE SEQUENCE</scope>
    <source>
        <strain evidence="2">ASW11-100</strain>
    </source>
</reference>
<dbReference type="GO" id="GO:0071949">
    <property type="term" value="F:FAD binding"/>
    <property type="evidence" value="ECO:0007669"/>
    <property type="project" value="InterPro"/>
</dbReference>
<dbReference type="InterPro" id="IPR050407">
    <property type="entry name" value="Geranylgeranyl_reductase"/>
</dbReference>
<protein>
    <submittedName>
        <fullName evidence="2">NAD(P)/FAD-dependent oxidoreductase</fullName>
    </submittedName>
</protein>
<sequence length="377" mass="42541">MQNTQVIIIGGGLAGLTAAIHLCGKGIKVLLVEKESYPHHKVCGEYLSREIIPYLHSLEIDLESIKPPGIDKMEYSSISGNIISCQLEMGGIGISRYSLDHFLFQKAKSAGCIIINSLVTEVVYKNGQFLITTSEGEIISSEFVLGAYGKRSNLDKKLKRNFIQDQSGWLAVKAHYKTTSDFYPDDLVSLHNFNGGYCGLSKTELNTINVCYLATYNSFKNYKNTQDYKEQVLRKNPHLDEFFNNTEMVFDKELSIAQVSFDKKSLIEEHILMIGDSAGLIHPLCGNGMAMAIHSAKIASENILQFYDKKNCTRSDIENRYIEEWNHHFRSRIKAGRLLQKILLNKSLSDISQSFFSKAPGILPHIIRRTHGKRIHV</sequence>
<organism evidence="2 3">
    <name type="scientific">Christiangramia sediminis</name>
    <dbReference type="NCBI Taxonomy" id="2881336"/>
    <lineage>
        <taxon>Bacteria</taxon>
        <taxon>Pseudomonadati</taxon>
        <taxon>Bacteroidota</taxon>
        <taxon>Flavobacteriia</taxon>
        <taxon>Flavobacteriales</taxon>
        <taxon>Flavobacteriaceae</taxon>
        <taxon>Christiangramia</taxon>
    </lineage>
</organism>
<proteinExistence type="predicted"/>
<evidence type="ECO:0000313" key="2">
    <source>
        <dbReference type="EMBL" id="MCB7480184.1"/>
    </source>
</evidence>
<dbReference type="InterPro" id="IPR002938">
    <property type="entry name" value="FAD-bd"/>
</dbReference>
<dbReference type="RefSeq" id="WP_229337902.1">
    <property type="nucleotide sequence ID" value="NZ_JAJBZG010000001.1"/>
</dbReference>
<dbReference type="InterPro" id="IPR036188">
    <property type="entry name" value="FAD/NAD-bd_sf"/>
</dbReference>
<dbReference type="Pfam" id="PF01494">
    <property type="entry name" value="FAD_binding_3"/>
    <property type="match status" value="1"/>
</dbReference>
<dbReference type="SUPFAM" id="SSF51905">
    <property type="entry name" value="FAD/NAD(P)-binding domain"/>
    <property type="match status" value="1"/>
</dbReference>
<gene>
    <name evidence="2" type="ORF">LGQ90_02800</name>
</gene>
<accession>A0A9X1RVY2</accession>
<feature type="domain" description="FAD-binding" evidence="1">
    <location>
        <begin position="4"/>
        <end position="297"/>
    </location>
</feature>
<name>A0A9X1RVY2_9FLAO</name>
<dbReference type="PRINTS" id="PR00420">
    <property type="entry name" value="RNGMNOXGNASE"/>
</dbReference>
<dbReference type="PANTHER" id="PTHR42685:SF22">
    <property type="entry name" value="CONDITIONED MEDIUM FACTOR RECEPTOR 1"/>
    <property type="match status" value="1"/>
</dbReference>
<evidence type="ECO:0000313" key="3">
    <source>
        <dbReference type="Proteomes" id="UP001139414"/>
    </source>
</evidence>
<comment type="caution">
    <text evidence="2">The sequence shown here is derived from an EMBL/GenBank/DDBJ whole genome shotgun (WGS) entry which is preliminary data.</text>
</comment>
<dbReference type="Proteomes" id="UP001139414">
    <property type="component" value="Unassembled WGS sequence"/>
</dbReference>
<evidence type="ECO:0000259" key="1">
    <source>
        <dbReference type="Pfam" id="PF01494"/>
    </source>
</evidence>
<dbReference type="AlphaFoldDB" id="A0A9X1RVY2"/>
<dbReference type="Gene3D" id="3.50.50.60">
    <property type="entry name" value="FAD/NAD(P)-binding domain"/>
    <property type="match status" value="1"/>
</dbReference>
<dbReference type="PANTHER" id="PTHR42685">
    <property type="entry name" value="GERANYLGERANYL DIPHOSPHATE REDUCTASE"/>
    <property type="match status" value="1"/>
</dbReference>
<keyword evidence="3" id="KW-1185">Reference proteome</keyword>